<dbReference type="STRING" id="1093900.A0A507B9Q8"/>
<dbReference type="PANTHER" id="PTHR46910">
    <property type="entry name" value="TRANSCRIPTION FACTOR PDR1"/>
    <property type="match status" value="1"/>
</dbReference>
<evidence type="ECO:0000259" key="3">
    <source>
        <dbReference type="SMART" id="SM00906"/>
    </source>
</evidence>
<dbReference type="CDD" id="cd12148">
    <property type="entry name" value="fungal_TF_MHR"/>
    <property type="match status" value="1"/>
</dbReference>
<dbReference type="GeneID" id="41967697"/>
<dbReference type="InParanoid" id="A0A507B9Q8"/>
<protein>
    <recommendedName>
        <fullName evidence="3">Xylanolytic transcriptional activator regulatory domain-containing protein</fullName>
    </recommendedName>
</protein>
<feature type="compositionally biased region" description="Polar residues" evidence="2">
    <location>
        <begin position="113"/>
        <end position="122"/>
    </location>
</feature>
<dbReference type="EMBL" id="SKBQ01000001">
    <property type="protein sequence ID" value="TPX15916.1"/>
    <property type="molecule type" value="Genomic_DNA"/>
</dbReference>
<dbReference type="GO" id="GO:0003677">
    <property type="term" value="F:DNA binding"/>
    <property type="evidence" value="ECO:0007669"/>
    <property type="project" value="InterPro"/>
</dbReference>
<dbReference type="SMART" id="SM00906">
    <property type="entry name" value="Fungal_trans"/>
    <property type="match status" value="1"/>
</dbReference>
<accession>A0A507B9Q8</accession>
<dbReference type="GO" id="GO:0006351">
    <property type="term" value="P:DNA-templated transcription"/>
    <property type="evidence" value="ECO:0007669"/>
    <property type="project" value="InterPro"/>
</dbReference>
<feature type="domain" description="Xylanolytic transcriptional activator regulatory" evidence="3">
    <location>
        <begin position="326"/>
        <end position="399"/>
    </location>
</feature>
<keyword evidence="5" id="KW-1185">Reference proteome</keyword>
<dbReference type="GO" id="GO:0008270">
    <property type="term" value="F:zinc ion binding"/>
    <property type="evidence" value="ECO:0007669"/>
    <property type="project" value="InterPro"/>
</dbReference>
<feature type="compositionally biased region" description="Basic and acidic residues" evidence="2">
    <location>
        <begin position="764"/>
        <end position="780"/>
    </location>
</feature>
<keyword evidence="1" id="KW-0539">Nucleus</keyword>
<reference evidence="4 5" key="1">
    <citation type="submission" date="2019-06" db="EMBL/GenBank/DDBJ databases">
        <title>Draft genome sequence of the filamentous fungus Phialemoniopsis curvata isolated from diesel fuel.</title>
        <authorList>
            <person name="Varaljay V.A."/>
            <person name="Lyon W.J."/>
            <person name="Crouch A.L."/>
            <person name="Drake C.E."/>
            <person name="Hollomon J.M."/>
            <person name="Nadeau L.J."/>
            <person name="Nunn H.S."/>
            <person name="Stevenson B.S."/>
            <person name="Bojanowski C.L."/>
            <person name="Crookes-Goodson W.J."/>
        </authorList>
    </citation>
    <scope>NUCLEOTIDE SEQUENCE [LARGE SCALE GENOMIC DNA]</scope>
    <source>
        <strain evidence="4 5">D216</strain>
    </source>
</reference>
<feature type="compositionally biased region" description="Low complexity" evidence="2">
    <location>
        <begin position="80"/>
        <end position="92"/>
    </location>
</feature>
<gene>
    <name evidence="4" type="ORF">E0L32_000250</name>
</gene>
<dbReference type="RefSeq" id="XP_030997627.1">
    <property type="nucleotide sequence ID" value="XM_031136697.1"/>
</dbReference>
<dbReference type="Proteomes" id="UP000319257">
    <property type="component" value="Unassembled WGS sequence"/>
</dbReference>
<comment type="caution">
    <text evidence="4">The sequence shown here is derived from an EMBL/GenBank/DDBJ whole genome shotgun (WGS) entry which is preliminary data.</text>
</comment>
<organism evidence="4 5">
    <name type="scientific">Thyridium curvatum</name>
    <dbReference type="NCBI Taxonomy" id="1093900"/>
    <lineage>
        <taxon>Eukaryota</taxon>
        <taxon>Fungi</taxon>
        <taxon>Dikarya</taxon>
        <taxon>Ascomycota</taxon>
        <taxon>Pezizomycotina</taxon>
        <taxon>Sordariomycetes</taxon>
        <taxon>Sordariomycetidae</taxon>
        <taxon>Thyridiales</taxon>
        <taxon>Thyridiaceae</taxon>
        <taxon>Thyridium</taxon>
    </lineage>
</organism>
<dbReference type="GO" id="GO:0003700">
    <property type="term" value="F:DNA-binding transcription factor activity"/>
    <property type="evidence" value="ECO:0007669"/>
    <property type="project" value="InterPro"/>
</dbReference>
<proteinExistence type="predicted"/>
<feature type="region of interest" description="Disordered" evidence="2">
    <location>
        <begin position="70"/>
        <end position="126"/>
    </location>
</feature>
<dbReference type="InterPro" id="IPR050987">
    <property type="entry name" value="AtrR-like"/>
</dbReference>
<dbReference type="OrthoDB" id="3364175at2759"/>
<dbReference type="AlphaFoldDB" id="A0A507B9Q8"/>
<evidence type="ECO:0000313" key="4">
    <source>
        <dbReference type="EMBL" id="TPX15916.1"/>
    </source>
</evidence>
<feature type="region of interest" description="Disordered" evidence="2">
    <location>
        <begin position="673"/>
        <end position="708"/>
    </location>
</feature>
<sequence length="810" mass="89318">MLPRGEGLAANSCACLIGAPCQVDPSRRRQRPYYHVSEEEFRYMTKALEHFLPDVELNLQSLKGIVTSFSEGSKPAANGQQRQDSPRPRQQPTPTVELGSPTSSPANGDVRPSKSTTSTPASHESIVTIEEIDDLHGELGWLTVDSKGHYRHVGIEGSYAFNAAVRSLKNRRLSEVAVKSDLVAPLTAAPPLPPQTPEILTGPRQIYLPRRDLCNRCVARFFRDVHSMYWFFSAESFYAILDRIYSGDAGAATSSMLCSLYSILALTCESEARSDGIDVGDESSMRYLSLAKSLAATLYDEADVDCVRALCLLGLALQSSMFANTAYIYVGSAASIAYTLGLHLQKTIKTKECLQRQIDLRIFSTLYLLDHDVALCYGNPTAISEDNAIAPLESLSEQILSPGSNMPLYYLSVSCKLTHLKRQIGRLLYNKTSPSSSSSASSSTAPGAGVSISAISDAIASLHAWHASMPPHLRDAAQAPSYHNRSVAVLHLRYYSALVFATRPFLLYSVLRDAELKSSPKRRFFEDFGALCIDAARKSMGLLAYMRDAGLLTSLVTYDTSCLLENLQVLLLSYARADQAGGEGSQQQQQQQAADSVRECLHILQGMEQVLWTKHALVEVMAQLDENGMLNGESGFSPSGVDAVGHYFLDIGPQQDLLRFAASKCHVIDQKSAVPLAHDRSPENDQPQNAETRLEDDRQQRSHISTGVQNRKLEGYTRVRARPEHVNIVTKHTPGQQDRRKYSHQGGRPVLSAIVRHPQRKDKTRLDAPEDRRYGHGPDRGLLEAPVVAIVLALRPRPEAQEDEDVWLDL</sequence>
<evidence type="ECO:0000256" key="2">
    <source>
        <dbReference type="SAM" id="MobiDB-lite"/>
    </source>
</evidence>
<dbReference type="InterPro" id="IPR007219">
    <property type="entry name" value="XnlR_reg_dom"/>
</dbReference>
<evidence type="ECO:0000256" key="1">
    <source>
        <dbReference type="ARBA" id="ARBA00023242"/>
    </source>
</evidence>
<name>A0A507B9Q8_9PEZI</name>
<feature type="region of interest" description="Disordered" evidence="2">
    <location>
        <begin position="759"/>
        <end position="780"/>
    </location>
</feature>
<evidence type="ECO:0000313" key="5">
    <source>
        <dbReference type="Proteomes" id="UP000319257"/>
    </source>
</evidence>
<dbReference type="PANTHER" id="PTHR46910:SF39">
    <property type="entry name" value="ZN(II)2CYS6 TRANSCRIPTION FACTOR (EUROFUNG)"/>
    <property type="match status" value="1"/>
</dbReference>
<dbReference type="Pfam" id="PF04082">
    <property type="entry name" value="Fungal_trans"/>
    <property type="match status" value="1"/>
</dbReference>